<evidence type="ECO:0000256" key="1">
    <source>
        <dbReference type="SAM" id="Phobius"/>
    </source>
</evidence>
<organism evidence="4 5">
    <name type="scientific">Pichia sorbitophila (strain ATCC MYA-4447 / BCRC 22081 / CBS 7064 / NBRC 10061 / NRRL Y-12695)</name>
    <name type="common">Hybrid yeast</name>
    <dbReference type="NCBI Taxonomy" id="559304"/>
    <lineage>
        <taxon>Eukaryota</taxon>
        <taxon>Fungi</taxon>
        <taxon>Dikarya</taxon>
        <taxon>Ascomycota</taxon>
        <taxon>Saccharomycotina</taxon>
        <taxon>Pichiomycetes</taxon>
        <taxon>Debaryomycetaceae</taxon>
        <taxon>Millerozyma</taxon>
    </lineage>
</organism>
<name>G8Y5I3_PICSO</name>
<dbReference type="Proteomes" id="UP000005222">
    <property type="component" value="Chromosome L"/>
</dbReference>
<dbReference type="SMART" id="SM00033">
    <property type="entry name" value="CH"/>
    <property type="match status" value="2"/>
</dbReference>
<evidence type="ECO:0000313" key="4">
    <source>
        <dbReference type="EMBL" id="CCE84894.1"/>
    </source>
</evidence>
<reference evidence="4" key="1">
    <citation type="submission" date="2011-10" db="EMBL/GenBank/DDBJ databases">
        <authorList>
            <person name="Genoscope - CEA"/>
        </authorList>
    </citation>
    <scope>NUCLEOTIDE SEQUENCE</scope>
</reference>
<dbReference type="InParanoid" id="G8Y5I3"/>
<dbReference type="HOGENOM" id="CLU_434105_0_0_1"/>
<proteinExistence type="predicted"/>
<gene>
    <name evidence="4" type="primary">Piso0_004456</name>
    <name evidence="3" type="ORF">GNLVRS01_PISO0K17280g</name>
    <name evidence="4" type="ORF">GNLVRS01_PISO0L17281g</name>
</gene>
<dbReference type="PANTHER" id="PTHR11915">
    <property type="entry name" value="SPECTRIN/FILAMIN RELATED CYTOSKELETAL PROTEIN"/>
    <property type="match status" value="1"/>
</dbReference>
<sequence>MRSDTDIDRSAKDADWIEGQHRSMRRWVGAKVGRPVADLSAEVCDGLLLIELTNKIIAEVSERSPHDKLYMLQPLYKRPQHQLQKYENVADYLQFVRLVLNLSACNISADDIVQGNLKLVLGLVWSLFVFSAASTMSGFMPNAGRSFFEVKAILLRWLNPIVHKKGIEPISNFGRDFSLETSRPDLYFFAILDHYLPNRYGFDVNVKKLQNLTRAMEIGAEFGISQLADPENFLTLVPDEICIVSYVSGWFQTFEVDAVWEEVSGSRGMASESSPLSLSHISASSPKSHQWADEHSIDLDDVSVGIIEEVDKVDLSSKESREKDELYFENPMLDVLFDTIVECESIKHRYEKKALRFHVDVKHETSRLKRNKNFFCGFSLDDINEKLMTCLTRCKEAFADNAIHNENLHSFFKVAELVIARCNLLVGALKEYETFRSNKKQKLLYKDAIELDKLYRVINDKIHSVGIDCDYKPSTHFDFVSGVKDLCTRIERTDTAFLETARKALQMLQDSALKELNGQLSVVEEVSEKYRHLDGHSEEKALIYSSLERFECFMNISHQLDYYARNLDIGSSPSSIRTLLKTSLESPGVSVDSTKDLYSTFKKIAKSKMYLSHSECDTFLASIVSTKYWSENRETIASFKNLIPIFHFNLRSSESDSSISVHSDLGHNNSMESFSIFEESAKVSKHLSTGTLDAYDLSTFMENIDNGFAI</sequence>
<dbReference type="Pfam" id="PF00307">
    <property type="entry name" value="CH"/>
    <property type="match status" value="1"/>
</dbReference>
<dbReference type="GO" id="GO:0007010">
    <property type="term" value="P:cytoskeleton organization"/>
    <property type="evidence" value="ECO:0007669"/>
    <property type="project" value="UniProtKB-ARBA"/>
</dbReference>
<keyword evidence="5" id="KW-1185">Reference proteome</keyword>
<keyword evidence="1" id="KW-0472">Membrane</keyword>
<dbReference type="OMA" id="YYLTPIY"/>
<dbReference type="InterPro" id="IPR001715">
    <property type="entry name" value="CH_dom"/>
</dbReference>
<feature type="transmembrane region" description="Helical" evidence="1">
    <location>
        <begin position="119"/>
        <end position="140"/>
    </location>
</feature>
<dbReference type="OrthoDB" id="10017054at2759"/>
<reference evidence="5" key="2">
    <citation type="journal article" date="2012" name="G3 (Bethesda)">
        <title>Pichia sorbitophila, an interspecies yeast hybrid reveals early steps of genome resolution following polyploidization.</title>
        <authorList>
            <person name="Leh Louis V."/>
            <person name="Despons L."/>
            <person name="Friedrich A."/>
            <person name="Martin T."/>
            <person name="Durrens P."/>
            <person name="Casaregola S."/>
            <person name="Neuveglise C."/>
            <person name="Fairhead C."/>
            <person name="Marck C."/>
            <person name="Cruz J.A."/>
            <person name="Straub M.L."/>
            <person name="Kugler V."/>
            <person name="Sacerdot C."/>
            <person name="Uzunov Z."/>
            <person name="Thierry A."/>
            <person name="Weiss S."/>
            <person name="Bleykasten C."/>
            <person name="De Montigny J."/>
            <person name="Jacques N."/>
            <person name="Jung P."/>
            <person name="Lemaire M."/>
            <person name="Mallet S."/>
            <person name="Morel G."/>
            <person name="Richard G.F."/>
            <person name="Sarkar A."/>
            <person name="Savel G."/>
            <person name="Schacherer J."/>
            <person name="Seret M.L."/>
            <person name="Talla E."/>
            <person name="Samson G."/>
            <person name="Jubin C."/>
            <person name="Poulain J."/>
            <person name="Vacherie B."/>
            <person name="Barbe V."/>
            <person name="Pelletier E."/>
            <person name="Sherman D.J."/>
            <person name="Westhof E."/>
            <person name="Weissenbach J."/>
            <person name="Baret P.V."/>
            <person name="Wincker P."/>
            <person name="Gaillardin C."/>
            <person name="Dujon B."/>
            <person name="Souciet J.L."/>
        </authorList>
    </citation>
    <scope>NUCLEOTIDE SEQUENCE [LARGE SCALE GENOMIC DNA]</scope>
    <source>
        <strain evidence="5">ATCC MYA-4447 / BCRC 22081 / CBS 7064 / NBRC 10061 / NRRL Y-12695</strain>
    </source>
</reference>
<dbReference type="STRING" id="559304.G8Y5I3"/>
<dbReference type="AlphaFoldDB" id="G8Y5I3"/>
<protein>
    <submittedName>
        <fullName evidence="4">Piso0_004456 protein</fullName>
    </submittedName>
</protein>
<dbReference type="PROSITE" id="PS50021">
    <property type="entry name" value="CH"/>
    <property type="match status" value="1"/>
</dbReference>
<dbReference type="EMBL" id="FO082049">
    <property type="protein sequence ID" value="CCE83863.1"/>
    <property type="molecule type" value="Genomic_DNA"/>
</dbReference>
<dbReference type="Proteomes" id="UP000005222">
    <property type="component" value="Chromosome K"/>
</dbReference>
<dbReference type="SUPFAM" id="SSF47576">
    <property type="entry name" value="Calponin-homology domain, CH-domain"/>
    <property type="match status" value="1"/>
</dbReference>
<feature type="domain" description="Calponin-homology (CH)" evidence="2">
    <location>
        <begin position="18"/>
        <end position="132"/>
    </location>
</feature>
<evidence type="ECO:0000259" key="2">
    <source>
        <dbReference type="PROSITE" id="PS50021"/>
    </source>
</evidence>
<evidence type="ECO:0000313" key="5">
    <source>
        <dbReference type="Proteomes" id="UP000005222"/>
    </source>
</evidence>
<evidence type="ECO:0000313" key="3">
    <source>
        <dbReference type="EMBL" id="CCE83863.1"/>
    </source>
</evidence>
<keyword evidence="1" id="KW-0812">Transmembrane</keyword>
<keyword evidence="1" id="KW-1133">Transmembrane helix</keyword>
<dbReference type="Gene3D" id="1.10.418.10">
    <property type="entry name" value="Calponin-like domain"/>
    <property type="match status" value="2"/>
</dbReference>
<accession>G8Y5I3</accession>
<dbReference type="InterPro" id="IPR036872">
    <property type="entry name" value="CH_dom_sf"/>
</dbReference>
<dbReference type="eggNOG" id="KOG0035">
    <property type="taxonomic scope" value="Eukaryota"/>
</dbReference>
<dbReference type="EMBL" id="FO082048">
    <property type="protein sequence ID" value="CCE84894.1"/>
    <property type="molecule type" value="Genomic_DNA"/>
</dbReference>